<protein>
    <submittedName>
        <fullName evidence="1">Uncharacterized protein</fullName>
    </submittedName>
</protein>
<dbReference type="Gene3D" id="3.40.50.300">
    <property type="entry name" value="P-loop containing nucleotide triphosphate hydrolases"/>
    <property type="match status" value="1"/>
</dbReference>
<evidence type="ECO:0000313" key="2">
    <source>
        <dbReference type="Proteomes" id="UP000034368"/>
    </source>
</evidence>
<dbReference type="Proteomes" id="UP000034368">
    <property type="component" value="Unassembled WGS sequence"/>
</dbReference>
<gene>
    <name evidence="1" type="ORF">UW90_C0001G0016</name>
</gene>
<dbReference type="SUPFAM" id="SSF52540">
    <property type="entry name" value="P-loop containing nucleoside triphosphate hydrolases"/>
    <property type="match status" value="1"/>
</dbReference>
<name>A0A0G1L3M1_9BACT</name>
<evidence type="ECO:0000313" key="1">
    <source>
        <dbReference type="EMBL" id="KKT90428.1"/>
    </source>
</evidence>
<sequence>MENKIFIYGVPGAGKTTYSIRLKNELGYPVVEADYLREIAQKEKSEAEDPFLYIGTKEAWKKFGELNEENIIKGLKAVRTSMMPYVNQEILKYPNELIMEGAFLEPQQLIGKGKLLLVVTTDEEQHRKQYFIHREHSSLHEETFTAVRIIQKYLIDETSQYSVEIIENKF</sequence>
<proteinExistence type="predicted"/>
<accession>A0A0G1L3M1</accession>
<comment type="caution">
    <text evidence="1">The sequence shown here is derived from an EMBL/GenBank/DDBJ whole genome shotgun (WGS) entry which is preliminary data.</text>
</comment>
<organism evidence="1 2">
    <name type="scientific">Candidatus Yanofskybacteria bacterium GW2011_GWB1_45_11</name>
    <dbReference type="NCBI Taxonomy" id="1619026"/>
    <lineage>
        <taxon>Bacteria</taxon>
        <taxon>Candidatus Yanofskyibacteriota</taxon>
    </lineage>
</organism>
<dbReference type="AlphaFoldDB" id="A0A0G1L3M1"/>
<dbReference type="EMBL" id="LCKD01000001">
    <property type="protein sequence ID" value="KKT90428.1"/>
    <property type="molecule type" value="Genomic_DNA"/>
</dbReference>
<dbReference type="Pfam" id="PF13207">
    <property type="entry name" value="AAA_17"/>
    <property type="match status" value="1"/>
</dbReference>
<reference evidence="1 2" key="1">
    <citation type="journal article" date="2015" name="Nature">
        <title>rRNA introns, odd ribosomes, and small enigmatic genomes across a large radiation of phyla.</title>
        <authorList>
            <person name="Brown C.T."/>
            <person name="Hug L.A."/>
            <person name="Thomas B.C."/>
            <person name="Sharon I."/>
            <person name="Castelle C.J."/>
            <person name="Singh A."/>
            <person name="Wilkins M.J."/>
            <person name="Williams K.H."/>
            <person name="Banfield J.F."/>
        </authorList>
    </citation>
    <scope>NUCLEOTIDE SEQUENCE [LARGE SCALE GENOMIC DNA]</scope>
</reference>
<dbReference type="InterPro" id="IPR027417">
    <property type="entry name" value="P-loop_NTPase"/>
</dbReference>